<accession>A0ABR2VLL6</accession>
<proteinExistence type="predicted"/>
<dbReference type="InterPro" id="IPR001789">
    <property type="entry name" value="Sig_transdc_resp-reg_receiver"/>
</dbReference>
<evidence type="ECO:0000313" key="3">
    <source>
        <dbReference type="EMBL" id="KAK9675094.1"/>
    </source>
</evidence>
<dbReference type="EMBL" id="JASJQH010009772">
    <property type="protein sequence ID" value="KAK9675094.1"/>
    <property type="molecule type" value="Genomic_DNA"/>
</dbReference>
<name>A0ABR2VLL6_9FUNG</name>
<organism evidence="3 4">
    <name type="scientific">Basidiobolus ranarum</name>
    <dbReference type="NCBI Taxonomy" id="34480"/>
    <lineage>
        <taxon>Eukaryota</taxon>
        <taxon>Fungi</taxon>
        <taxon>Fungi incertae sedis</taxon>
        <taxon>Zoopagomycota</taxon>
        <taxon>Entomophthoromycotina</taxon>
        <taxon>Basidiobolomycetes</taxon>
        <taxon>Basidiobolales</taxon>
        <taxon>Basidiobolaceae</taxon>
        <taxon>Basidiobolus</taxon>
    </lineage>
</organism>
<dbReference type="SUPFAM" id="SSF52172">
    <property type="entry name" value="CheY-like"/>
    <property type="match status" value="1"/>
</dbReference>
<evidence type="ECO:0000313" key="4">
    <source>
        <dbReference type="Proteomes" id="UP001479436"/>
    </source>
</evidence>
<dbReference type="Proteomes" id="UP001479436">
    <property type="component" value="Unassembled WGS sequence"/>
</dbReference>
<keyword evidence="4" id="KW-1185">Reference proteome</keyword>
<gene>
    <name evidence="3" type="ORF">K7432_016654</name>
</gene>
<dbReference type="InterPro" id="IPR011006">
    <property type="entry name" value="CheY-like_superfamily"/>
</dbReference>
<sequence length="64" mass="7157">MREKLCFEGQIIALTANTTSEYHQACVDAGFDAFASKPIKEEDLLALLTQNNRKLVNDDRTQGI</sequence>
<feature type="domain" description="Response regulatory" evidence="2">
    <location>
        <begin position="1"/>
        <end position="52"/>
    </location>
</feature>
<evidence type="ECO:0000259" key="2">
    <source>
        <dbReference type="PROSITE" id="PS50110"/>
    </source>
</evidence>
<comment type="caution">
    <text evidence="1">Lacks conserved residue(s) required for the propagation of feature annotation.</text>
</comment>
<protein>
    <recommendedName>
        <fullName evidence="2">Response regulatory domain-containing protein</fullName>
    </recommendedName>
</protein>
<dbReference type="Gene3D" id="3.40.50.2300">
    <property type="match status" value="1"/>
</dbReference>
<dbReference type="PROSITE" id="PS50110">
    <property type="entry name" value="RESPONSE_REGULATORY"/>
    <property type="match status" value="1"/>
</dbReference>
<evidence type="ECO:0000256" key="1">
    <source>
        <dbReference type="PROSITE-ProRule" id="PRU00169"/>
    </source>
</evidence>
<reference evidence="3 4" key="1">
    <citation type="submission" date="2023-04" db="EMBL/GenBank/DDBJ databases">
        <title>Genome of Basidiobolus ranarum AG-B5.</title>
        <authorList>
            <person name="Stajich J.E."/>
            <person name="Carter-House D."/>
            <person name="Gryganskyi A."/>
        </authorList>
    </citation>
    <scope>NUCLEOTIDE SEQUENCE [LARGE SCALE GENOMIC DNA]</scope>
    <source>
        <strain evidence="3 4">AG-B5</strain>
    </source>
</reference>
<comment type="caution">
    <text evidence="3">The sequence shown here is derived from an EMBL/GenBank/DDBJ whole genome shotgun (WGS) entry which is preliminary data.</text>
</comment>